<name>A0A414DFJ5_MEDGN</name>
<comment type="caution">
    <text evidence="1">The sequence shown here is derived from an EMBL/GenBank/DDBJ whole genome shotgun (WGS) entry which is preliminary data.</text>
</comment>
<organism evidence="1 2">
    <name type="scientific">Mediterraneibacter gnavus</name>
    <name type="common">Ruminococcus gnavus</name>
    <dbReference type="NCBI Taxonomy" id="33038"/>
    <lineage>
        <taxon>Bacteria</taxon>
        <taxon>Bacillati</taxon>
        <taxon>Bacillota</taxon>
        <taxon>Clostridia</taxon>
        <taxon>Lachnospirales</taxon>
        <taxon>Lachnospiraceae</taxon>
        <taxon>Mediterraneibacter</taxon>
    </lineage>
</organism>
<gene>
    <name evidence="1" type="ORF">DW812_01345</name>
</gene>
<dbReference type="InterPro" id="IPR006498">
    <property type="entry name" value="Tail_tube"/>
</dbReference>
<dbReference type="RefSeq" id="WP_118043620.1">
    <property type="nucleotide sequence ID" value="NZ_QSIR01000001.1"/>
</dbReference>
<evidence type="ECO:0000313" key="2">
    <source>
        <dbReference type="Proteomes" id="UP000284472"/>
    </source>
</evidence>
<sequence length="174" mass="19154">MGIVIPEVLNHYNVYNDKAKKLIGISGEIELGELEALTDTLEGAGVLGEIEDAVTGQFASIKIKIPFSVLYEDMFSIIDTTNPPQLTLRASMQCMDPTTGATGYYPVKIVVRGKATNTSLGKATKGKKMEPEVELEVLYIKIQINNKTTLELDKLNFKFVLNGKDMLAKIRSQV</sequence>
<reference evidence="1 2" key="1">
    <citation type="submission" date="2018-08" db="EMBL/GenBank/DDBJ databases">
        <title>A genome reference for cultivated species of the human gut microbiota.</title>
        <authorList>
            <person name="Zou Y."/>
            <person name="Xue W."/>
            <person name="Luo G."/>
        </authorList>
    </citation>
    <scope>NUCLEOTIDE SEQUENCE [LARGE SCALE GENOMIC DNA]</scope>
    <source>
        <strain evidence="1 2">AM32-6</strain>
    </source>
</reference>
<dbReference type="Proteomes" id="UP000284472">
    <property type="component" value="Unassembled WGS sequence"/>
</dbReference>
<protein>
    <submittedName>
        <fullName evidence="1">Phage tail protein</fullName>
    </submittedName>
</protein>
<dbReference type="Pfam" id="PF04985">
    <property type="entry name" value="Phage_tube"/>
    <property type="match status" value="1"/>
</dbReference>
<proteinExistence type="predicted"/>
<dbReference type="EMBL" id="QSIR01000001">
    <property type="protein sequence ID" value="RHD09423.1"/>
    <property type="molecule type" value="Genomic_DNA"/>
</dbReference>
<evidence type="ECO:0000313" key="1">
    <source>
        <dbReference type="EMBL" id="RHD09423.1"/>
    </source>
</evidence>
<accession>A0A414DFJ5</accession>
<dbReference type="AlphaFoldDB" id="A0A414DFJ5"/>